<feature type="region of interest" description="Disordered" evidence="1">
    <location>
        <begin position="30"/>
        <end position="79"/>
    </location>
</feature>
<name>A0ABW5C912_9PROT</name>
<evidence type="ECO:0000313" key="2">
    <source>
        <dbReference type="EMBL" id="MFD2233799.1"/>
    </source>
</evidence>
<proteinExistence type="predicted"/>
<reference evidence="3" key="1">
    <citation type="journal article" date="2019" name="Int. J. Syst. Evol. Microbiol.">
        <title>The Global Catalogue of Microorganisms (GCM) 10K type strain sequencing project: providing services to taxonomists for standard genome sequencing and annotation.</title>
        <authorList>
            <consortium name="The Broad Institute Genomics Platform"/>
            <consortium name="The Broad Institute Genome Sequencing Center for Infectious Disease"/>
            <person name="Wu L."/>
            <person name="Ma J."/>
        </authorList>
    </citation>
    <scope>NUCLEOTIDE SEQUENCE [LARGE SCALE GENOMIC DNA]</scope>
    <source>
        <strain evidence="3">KCTC 15012</strain>
    </source>
</reference>
<dbReference type="EMBL" id="JBHUIY010000013">
    <property type="protein sequence ID" value="MFD2233799.1"/>
    <property type="molecule type" value="Genomic_DNA"/>
</dbReference>
<comment type="caution">
    <text evidence="2">The sequence shown here is derived from an EMBL/GenBank/DDBJ whole genome shotgun (WGS) entry which is preliminary data.</text>
</comment>
<dbReference type="Proteomes" id="UP001597296">
    <property type="component" value="Unassembled WGS sequence"/>
</dbReference>
<keyword evidence="3" id="KW-1185">Reference proteome</keyword>
<protein>
    <submittedName>
        <fullName evidence="2">Ankyrin repeat domain-containing protein</fullName>
    </submittedName>
</protein>
<evidence type="ECO:0000256" key="1">
    <source>
        <dbReference type="SAM" id="MobiDB-lite"/>
    </source>
</evidence>
<accession>A0ABW5C912</accession>
<gene>
    <name evidence="2" type="ORF">ACFSNB_08280</name>
</gene>
<sequence>MPPSPLWKIAPAAVVALALGLGWWRLSAPPAPPPAAPAAPAAAPDAPPAAIEPPPAPAAEEPAPPPAPAPQIATLPPTVWPERGGGAVAFARVQTALNQAAAGRAAEPLPPGDRLEMLGEALRRIEQGDAAAAQRALDAADRAIARRLPSEARMTRDPAQAAREEWLVSYLELLPPPPRRGGDALTNAFVRLAITLRRADAVLLADLLPRLAGYDLVARRGPGGRFDGRFLRLPCRVAASQRPRLEAAARALGQLAGPLTDCPVPAAQTADFAKLESFARDPAAALARQPGPTPPAPDGLLSTPLIEAAAHAPLTVIEAALATGGDPARSDATGRTAFHYLGLNPTLSPADRAKAVKLLF</sequence>
<feature type="compositionally biased region" description="Pro residues" evidence="1">
    <location>
        <begin position="45"/>
        <end position="69"/>
    </location>
</feature>
<organism evidence="2 3">
    <name type="scientific">Phaeospirillum tilakii</name>
    <dbReference type="NCBI Taxonomy" id="741673"/>
    <lineage>
        <taxon>Bacteria</taxon>
        <taxon>Pseudomonadati</taxon>
        <taxon>Pseudomonadota</taxon>
        <taxon>Alphaproteobacteria</taxon>
        <taxon>Rhodospirillales</taxon>
        <taxon>Rhodospirillaceae</taxon>
        <taxon>Phaeospirillum</taxon>
    </lineage>
</organism>
<dbReference type="RefSeq" id="WP_377315699.1">
    <property type="nucleotide sequence ID" value="NZ_JBHUIY010000013.1"/>
</dbReference>
<evidence type="ECO:0000313" key="3">
    <source>
        <dbReference type="Proteomes" id="UP001597296"/>
    </source>
</evidence>